<organism evidence="1 2">
    <name type="scientific">Halomonas korlensis</name>
    <dbReference type="NCBI Taxonomy" id="463301"/>
    <lineage>
        <taxon>Bacteria</taxon>
        <taxon>Pseudomonadati</taxon>
        <taxon>Pseudomonadota</taxon>
        <taxon>Gammaproteobacteria</taxon>
        <taxon>Oceanospirillales</taxon>
        <taxon>Halomonadaceae</taxon>
        <taxon>Halomonas</taxon>
    </lineage>
</organism>
<evidence type="ECO:0000313" key="2">
    <source>
        <dbReference type="Proteomes" id="UP000198693"/>
    </source>
</evidence>
<name>A0A1I7J3L4_9GAMM</name>
<gene>
    <name evidence="1" type="ORF">SAMN04487955_10936</name>
</gene>
<dbReference type="EMBL" id="FPBP01000009">
    <property type="protein sequence ID" value="SFU79754.1"/>
    <property type="molecule type" value="Genomic_DNA"/>
</dbReference>
<dbReference type="RefSeq" id="WP_089796394.1">
    <property type="nucleotide sequence ID" value="NZ_FPBP01000009.1"/>
</dbReference>
<reference evidence="2" key="1">
    <citation type="submission" date="2016-10" db="EMBL/GenBank/DDBJ databases">
        <authorList>
            <person name="Varghese N."/>
            <person name="Submissions S."/>
        </authorList>
    </citation>
    <scope>NUCLEOTIDE SEQUENCE [LARGE SCALE GENOMIC DNA]</scope>
    <source>
        <strain evidence="2">CGMCC 1.6981</strain>
    </source>
</reference>
<dbReference type="AlphaFoldDB" id="A0A1I7J3L4"/>
<dbReference type="STRING" id="463301.SAMN04487955_10936"/>
<evidence type="ECO:0000313" key="1">
    <source>
        <dbReference type="EMBL" id="SFU79754.1"/>
    </source>
</evidence>
<protein>
    <submittedName>
        <fullName evidence="1">Uncharacterized protein</fullName>
    </submittedName>
</protein>
<dbReference type="Proteomes" id="UP000198693">
    <property type="component" value="Unassembled WGS sequence"/>
</dbReference>
<accession>A0A1I7J3L4</accession>
<keyword evidence="2" id="KW-1185">Reference proteome</keyword>
<sequence length="68" mass="7560">MATTETIITPVSRAPRGCNRPVMAHLTESERNELEGLAQREMRSLSATARMLLLRGIEQYQTESAVAD</sequence>
<proteinExistence type="predicted"/>
<dbReference type="OrthoDB" id="6172357at2"/>